<dbReference type="InterPro" id="IPR011009">
    <property type="entry name" value="Kinase-like_dom_sf"/>
</dbReference>
<keyword evidence="3" id="KW-1185">Reference proteome</keyword>
<feature type="domain" description="Protein kinase" evidence="1">
    <location>
        <begin position="14"/>
        <end position="301"/>
    </location>
</feature>
<sequence length="303" mass="34814">MVNIKLDSVDFSLKEEHDFSWLKSFGKVFAVFAQNDSGNISFGVDNGEDKYFIKVAGLKTIESIRTQQEAIAALKAAMPIYKDINHKNLIKLVKHYTLGEIYIAVFKWADGDCLFDHWNFEKYYKNPQIVPPAKCFKQLPISKRIESAGVLFSFLDTVSKNGYVAVDFYDGSIMYDFLRDTTTICDIDFFRKKPTFNDIGVDYWGTKRLKSPEEYVYGAVIDETTNVFALGALLFDSFFGNYTDAEVRQRYKMNAFTPCSFENWELSKACYDVALKSVAKERSERYASINEFYIAWNGALFAK</sequence>
<dbReference type="Proteomes" id="UP001519308">
    <property type="component" value="Unassembled WGS sequence"/>
</dbReference>
<dbReference type="SUPFAM" id="SSF56112">
    <property type="entry name" value="Protein kinase-like (PK-like)"/>
    <property type="match status" value="1"/>
</dbReference>
<dbReference type="RefSeq" id="WP_021284864.1">
    <property type="nucleotide sequence ID" value="NZ_JAGGLL010000033.1"/>
</dbReference>
<dbReference type="GO" id="GO:0004674">
    <property type="term" value="F:protein serine/threonine kinase activity"/>
    <property type="evidence" value="ECO:0007669"/>
    <property type="project" value="UniProtKB-EC"/>
</dbReference>
<dbReference type="EC" id="2.7.11.1" evidence="2"/>
<dbReference type="InterPro" id="IPR000719">
    <property type="entry name" value="Prot_kinase_dom"/>
</dbReference>
<proteinExistence type="predicted"/>
<protein>
    <submittedName>
        <fullName evidence="2">Serine/threonine-protein kinase</fullName>
        <ecNumber evidence="2">2.7.11.1</ecNumber>
    </submittedName>
</protein>
<name>A0ABS4K771_9CLOT</name>
<evidence type="ECO:0000259" key="1">
    <source>
        <dbReference type="PROSITE" id="PS50011"/>
    </source>
</evidence>
<keyword evidence="2" id="KW-0418">Kinase</keyword>
<dbReference type="Gene3D" id="1.10.510.10">
    <property type="entry name" value="Transferase(Phosphotransferase) domain 1"/>
    <property type="match status" value="1"/>
</dbReference>
<organism evidence="2 3">
    <name type="scientific">Clostridium punense</name>
    <dbReference type="NCBI Taxonomy" id="1054297"/>
    <lineage>
        <taxon>Bacteria</taxon>
        <taxon>Bacillati</taxon>
        <taxon>Bacillota</taxon>
        <taxon>Clostridia</taxon>
        <taxon>Eubacteriales</taxon>
        <taxon>Clostridiaceae</taxon>
        <taxon>Clostridium</taxon>
    </lineage>
</organism>
<dbReference type="PROSITE" id="PS50011">
    <property type="entry name" value="PROTEIN_KINASE_DOM"/>
    <property type="match status" value="1"/>
</dbReference>
<reference evidence="2 3" key="1">
    <citation type="submission" date="2021-03" db="EMBL/GenBank/DDBJ databases">
        <title>Genomic Encyclopedia of Type Strains, Phase IV (KMG-IV): sequencing the most valuable type-strain genomes for metagenomic binning, comparative biology and taxonomic classification.</title>
        <authorList>
            <person name="Goeker M."/>
        </authorList>
    </citation>
    <scope>NUCLEOTIDE SEQUENCE [LARGE SCALE GENOMIC DNA]</scope>
    <source>
        <strain evidence="2 3">DSM 28650</strain>
    </source>
</reference>
<accession>A0ABS4K771</accession>
<comment type="caution">
    <text evidence="2">The sequence shown here is derived from an EMBL/GenBank/DDBJ whole genome shotgun (WGS) entry which is preliminary data.</text>
</comment>
<evidence type="ECO:0000313" key="2">
    <source>
        <dbReference type="EMBL" id="MBP2023630.1"/>
    </source>
</evidence>
<gene>
    <name evidence="2" type="ORF">J2Z44_003469</name>
</gene>
<dbReference type="EMBL" id="JAGGLL010000033">
    <property type="protein sequence ID" value="MBP2023630.1"/>
    <property type="molecule type" value="Genomic_DNA"/>
</dbReference>
<keyword evidence="2" id="KW-0808">Transferase</keyword>
<evidence type="ECO:0000313" key="3">
    <source>
        <dbReference type="Proteomes" id="UP001519308"/>
    </source>
</evidence>